<keyword evidence="2" id="KW-0560">Oxidoreductase</keyword>
<evidence type="ECO:0000256" key="2">
    <source>
        <dbReference type="ARBA" id="ARBA00023002"/>
    </source>
</evidence>
<dbReference type="GO" id="GO:0016491">
    <property type="term" value="F:oxidoreductase activity"/>
    <property type="evidence" value="ECO:0007669"/>
    <property type="project" value="UniProtKB-KW"/>
</dbReference>
<dbReference type="InterPro" id="IPR050259">
    <property type="entry name" value="SDR"/>
</dbReference>
<dbReference type="PANTHER" id="PTHR42879:SF6">
    <property type="entry name" value="NADPH-DEPENDENT REDUCTASE BACG"/>
    <property type="match status" value="1"/>
</dbReference>
<dbReference type="InterPro" id="IPR002347">
    <property type="entry name" value="SDR_fam"/>
</dbReference>
<dbReference type="RefSeq" id="WP_089324160.1">
    <property type="nucleotide sequence ID" value="NZ_FZOR01000001.1"/>
</dbReference>
<evidence type="ECO:0000313" key="4">
    <source>
        <dbReference type="Proteomes" id="UP000198318"/>
    </source>
</evidence>
<name>A0A239CIT6_9ACTN</name>
<dbReference type="PRINTS" id="PR00081">
    <property type="entry name" value="GDHRDH"/>
</dbReference>
<evidence type="ECO:0000313" key="3">
    <source>
        <dbReference type="EMBL" id="SNS20126.1"/>
    </source>
</evidence>
<dbReference type="SUPFAM" id="SSF51735">
    <property type="entry name" value="NAD(P)-binding Rossmann-fold domains"/>
    <property type="match status" value="1"/>
</dbReference>
<dbReference type="Gene3D" id="3.40.50.720">
    <property type="entry name" value="NAD(P)-binding Rossmann-like Domain"/>
    <property type="match status" value="1"/>
</dbReference>
<gene>
    <name evidence="3" type="ORF">SAMN05443665_1001455</name>
</gene>
<reference evidence="3 4" key="1">
    <citation type="submission" date="2017-06" db="EMBL/GenBank/DDBJ databases">
        <authorList>
            <person name="Kim H.J."/>
            <person name="Triplett B.A."/>
        </authorList>
    </citation>
    <scope>NUCLEOTIDE SEQUENCE [LARGE SCALE GENOMIC DNA]</scope>
    <source>
        <strain evidence="3 4">DSM 44715</strain>
    </source>
</reference>
<keyword evidence="4" id="KW-1185">Reference proteome</keyword>
<comment type="similarity">
    <text evidence="1">Belongs to the short-chain dehydrogenases/reductases (SDR) family.</text>
</comment>
<dbReference type="InterPro" id="IPR036291">
    <property type="entry name" value="NAD(P)-bd_dom_sf"/>
</dbReference>
<dbReference type="Proteomes" id="UP000198318">
    <property type="component" value="Unassembled WGS sequence"/>
</dbReference>
<dbReference type="OrthoDB" id="9804774at2"/>
<sequence>MDLGLRGRVALVAAATSGLGLATARELAAAGADVAFCGRDDARLEAARKEIDAAGPGRAVATRLDVRDHAGAAAWVERTAAELGGLHVLVTNAGGPPAGPALGFGLDAYRDAVELCVLSHIALVQAAVPHLRDAGWGRVLMIASETMRQPTPKLALSGTVRPALAGFAKSLVRELGAAGITVNVLAPGYHLTPAVEALLGPDRDAGLAGIAAGIPLGRLGSPADFGAVAAFLASERAGFITGTTLLVDGGLNQGI</sequence>
<protein>
    <submittedName>
        <fullName evidence="3">3-oxoacyl-[acyl-carrier protein] reductase</fullName>
    </submittedName>
</protein>
<dbReference type="FunFam" id="3.40.50.720:FF:000084">
    <property type="entry name" value="Short-chain dehydrogenase reductase"/>
    <property type="match status" value="1"/>
</dbReference>
<proteinExistence type="inferred from homology"/>
<dbReference type="Pfam" id="PF13561">
    <property type="entry name" value="adh_short_C2"/>
    <property type="match status" value="1"/>
</dbReference>
<evidence type="ECO:0000256" key="1">
    <source>
        <dbReference type="ARBA" id="ARBA00006484"/>
    </source>
</evidence>
<dbReference type="AlphaFoldDB" id="A0A239CIT6"/>
<accession>A0A239CIT6</accession>
<organism evidence="3 4">
    <name type="scientific">Actinomadura meyerae</name>
    <dbReference type="NCBI Taxonomy" id="240840"/>
    <lineage>
        <taxon>Bacteria</taxon>
        <taxon>Bacillati</taxon>
        <taxon>Actinomycetota</taxon>
        <taxon>Actinomycetes</taxon>
        <taxon>Streptosporangiales</taxon>
        <taxon>Thermomonosporaceae</taxon>
        <taxon>Actinomadura</taxon>
    </lineage>
</organism>
<dbReference type="EMBL" id="FZOR01000001">
    <property type="protein sequence ID" value="SNS20126.1"/>
    <property type="molecule type" value="Genomic_DNA"/>
</dbReference>
<dbReference type="PANTHER" id="PTHR42879">
    <property type="entry name" value="3-OXOACYL-(ACYL-CARRIER-PROTEIN) REDUCTASE"/>
    <property type="match status" value="1"/>
</dbReference>